<dbReference type="RefSeq" id="WP_103921134.1">
    <property type="nucleotide sequence ID" value="NZ_FMSV02000531.1"/>
</dbReference>
<dbReference type="SUPFAM" id="SSF48452">
    <property type="entry name" value="TPR-like"/>
    <property type="match status" value="1"/>
</dbReference>
<dbReference type="EC" id="2.7.13.3" evidence="2"/>
<dbReference type="PANTHER" id="PTHR43065:SF10">
    <property type="entry name" value="PEROXIDE STRESS-ACTIVATED HISTIDINE KINASE MAK3"/>
    <property type="match status" value="1"/>
</dbReference>
<accession>A0A1H6FDU0</accession>
<feature type="repeat" description="TPR" evidence="9">
    <location>
        <begin position="125"/>
        <end position="158"/>
    </location>
</feature>
<evidence type="ECO:0000256" key="3">
    <source>
        <dbReference type="ARBA" id="ARBA00022553"/>
    </source>
</evidence>
<dbReference type="Pfam" id="PF02518">
    <property type="entry name" value="HATPase_c"/>
    <property type="match status" value="1"/>
</dbReference>
<evidence type="ECO:0000313" key="12">
    <source>
        <dbReference type="Proteomes" id="UP000236724"/>
    </source>
</evidence>
<evidence type="ECO:0000256" key="1">
    <source>
        <dbReference type="ARBA" id="ARBA00000085"/>
    </source>
</evidence>
<dbReference type="InterPro" id="IPR036890">
    <property type="entry name" value="HATPase_C_sf"/>
</dbReference>
<evidence type="ECO:0000256" key="9">
    <source>
        <dbReference type="PROSITE-ProRule" id="PRU00339"/>
    </source>
</evidence>
<evidence type="ECO:0000256" key="4">
    <source>
        <dbReference type="ARBA" id="ARBA00022679"/>
    </source>
</evidence>
<keyword evidence="3" id="KW-0597">Phosphoprotein</keyword>
<dbReference type="InterPro" id="IPR019734">
    <property type="entry name" value="TPR_rpt"/>
</dbReference>
<dbReference type="SUPFAM" id="SSF55874">
    <property type="entry name" value="ATPase domain of HSP90 chaperone/DNA topoisomerase II/histidine kinase"/>
    <property type="match status" value="1"/>
</dbReference>
<dbReference type="Gene3D" id="1.25.40.10">
    <property type="entry name" value="Tetratricopeptide repeat domain"/>
    <property type="match status" value="2"/>
</dbReference>
<dbReference type="Proteomes" id="UP000236724">
    <property type="component" value="Unassembled WGS sequence"/>
</dbReference>
<keyword evidence="12" id="KW-1185">Reference proteome</keyword>
<evidence type="ECO:0000259" key="10">
    <source>
        <dbReference type="PROSITE" id="PS50109"/>
    </source>
</evidence>
<dbReference type="PRINTS" id="PR00344">
    <property type="entry name" value="BCTRLSENSOR"/>
</dbReference>
<evidence type="ECO:0000256" key="6">
    <source>
        <dbReference type="ARBA" id="ARBA00022777"/>
    </source>
</evidence>
<dbReference type="EMBL" id="FMSV02000531">
    <property type="protein sequence ID" value="SEH07489.1"/>
    <property type="molecule type" value="Genomic_DNA"/>
</dbReference>
<dbReference type="CDD" id="cd00082">
    <property type="entry name" value="HisKA"/>
    <property type="match status" value="1"/>
</dbReference>
<proteinExistence type="predicted"/>
<reference evidence="11 12" key="1">
    <citation type="submission" date="2016-10" db="EMBL/GenBank/DDBJ databases">
        <authorList>
            <person name="de Groot N.N."/>
        </authorList>
    </citation>
    <scope>NUCLEOTIDE SEQUENCE [LARGE SCALE GENOMIC DNA]</scope>
    <source>
        <strain evidence="11">MBHS1</strain>
    </source>
</reference>
<dbReference type="AlphaFoldDB" id="A0A1H6FDU0"/>
<keyword evidence="8" id="KW-0902">Two-component regulatory system</keyword>
<keyword evidence="5" id="KW-0547">Nucleotide-binding</keyword>
<keyword evidence="9" id="KW-0802">TPR repeat</keyword>
<keyword evidence="6" id="KW-0418">Kinase</keyword>
<dbReference type="SMART" id="SM00028">
    <property type="entry name" value="TPR"/>
    <property type="match status" value="4"/>
</dbReference>
<dbReference type="PROSITE" id="PS50109">
    <property type="entry name" value="HIS_KIN"/>
    <property type="match status" value="1"/>
</dbReference>
<dbReference type="SUPFAM" id="SSF47384">
    <property type="entry name" value="Homodimeric domain of signal transducing histidine kinase"/>
    <property type="match status" value="1"/>
</dbReference>
<sequence>MTTRRNIKQAEKLLKEAKRLEKKNQIPQAILKLRKAQDLVPEHDVVCFHLARLLSEQQAFEEAEKLFLPLLSALRNESRQVQNGKNHFTPAVSILQNPKPFIAQAQPLAQQKNFTAVLNNRTNLAATLNNLANLYAGTQRPNEAEQYYQEALTIRRDLAKYNPQAYQKEVATTLNNLANLYADTQRQKEAENCYAQATDIYRKLAETNPDAHNIDLARILFNQGRLYADYPEKAKVYFDEAVQVLEHFKDRAQSIPVISEFLKNIAKEQDKQKKLYRAKLEEKNRQEYLGMMASATMHQINQPIGSIRALVDAARADLKEDLFSEDDLVPLLENIWKQSERLKNIINSFQHFSGGDRVPTAATDINQVLKETLSLFEAQFKQRNINLKLQLITKPLWVWLNPFQLQEALLNLLTNARDALEGRTDAEISISTGQDLAEQLFLRIEDNGPGVAENFTEQLFTPFSTTKATGKGTGMGLYISRKIITEAEGELSYHHRDNGGACFEIRLPHYQATTQE</sequence>
<name>A0A1H6FDU0_9GAMM</name>
<dbReference type="InterPro" id="IPR003594">
    <property type="entry name" value="HATPase_dom"/>
</dbReference>
<dbReference type="InterPro" id="IPR005467">
    <property type="entry name" value="His_kinase_dom"/>
</dbReference>
<organism evidence="11 12">
    <name type="scientific">Candidatus Venteria ishoeyi</name>
    <dbReference type="NCBI Taxonomy" id="1899563"/>
    <lineage>
        <taxon>Bacteria</taxon>
        <taxon>Pseudomonadati</taxon>
        <taxon>Pseudomonadota</taxon>
        <taxon>Gammaproteobacteria</taxon>
        <taxon>Thiotrichales</taxon>
        <taxon>Thiotrichaceae</taxon>
        <taxon>Venteria</taxon>
    </lineage>
</organism>
<dbReference type="GO" id="GO:0005524">
    <property type="term" value="F:ATP binding"/>
    <property type="evidence" value="ECO:0007669"/>
    <property type="project" value="UniProtKB-KW"/>
</dbReference>
<protein>
    <recommendedName>
        <fullName evidence="2">histidine kinase</fullName>
        <ecNumber evidence="2">2.7.13.3</ecNumber>
    </recommendedName>
</protein>
<dbReference type="SMART" id="SM00387">
    <property type="entry name" value="HATPase_c"/>
    <property type="match status" value="1"/>
</dbReference>
<dbReference type="InterPro" id="IPR004358">
    <property type="entry name" value="Sig_transdc_His_kin-like_C"/>
</dbReference>
<dbReference type="InterPro" id="IPR036097">
    <property type="entry name" value="HisK_dim/P_sf"/>
</dbReference>
<feature type="domain" description="Histidine kinase" evidence="10">
    <location>
        <begin position="295"/>
        <end position="511"/>
    </location>
</feature>
<evidence type="ECO:0000256" key="5">
    <source>
        <dbReference type="ARBA" id="ARBA00022741"/>
    </source>
</evidence>
<evidence type="ECO:0000256" key="2">
    <source>
        <dbReference type="ARBA" id="ARBA00012438"/>
    </source>
</evidence>
<dbReference type="PANTHER" id="PTHR43065">
    <property type="entry name" value="SENSOR HISTIDINE KINASE"/>
    <property type="match status" value="1"/>
</dbReference>
<dbReference type="PROSITE" id="PS50005">
    <property type="entry name" value="TPR"/>
    <property type="match status" value="1"/>
</dbReference>
<keyword evidence="4 11" id="KW-0808">Transferase</keyword>
<dbReference type="OrthoDB" id="9772100at2"/>
<gene>
    <name evidence="11" type="primary">dctB_3</name>
    <name evidence="11" type="ORF">MBHS_03364</name>
</gene>
<evidence type="ECO:0000313" key="11">
    <source>
        <dbReference type="EMBL" id="SEH07489.1"/>
    </source>
</evidence>
<dbReference type="GO" id="GO:0000155">
    <property type="term" value="F:phosphorelay sensor kinase activity"/>
    <property type="evidence" value="ECO:0007669"/>
    <property type="project" value="InterPro"/>
</dbReference>
<dbReference type="Gene3D" id="3.30.565.10">
    <property type="entry name" value="Histidine kinase-like ATPase, C-terminal domain"/>
    <property type="match status" value="1"/>
</dbReference>
<dbReference type="InterPro" id="IPR011990">
    <property type="entry name" value="TPR-like_helical_dom_sf"/>
</dbReference>
<comment type="catalytic activity">
    <reaction evidence="1">
        <text>ATP + protein L-histidine = ADP + protein N-phospho-L-histidine.</text>
        <dbReference type="EC" id="2.7.13.3"/>
    </reaction>
</comment>
<evidence type="ECO:0000256" key="8">
    <source>
        <dbReference type="ARBA" id="ARBA00023012"/>
    </source>
</evidence>
<dbReference type="InterPro" id="IPR003661">
    <property type="entry name" value="HisK_dim/P_dom"/>
</dbReference>
<dbReference type="Gene3D" id="1.10.287.130">
    <property type="match status" value="1"/>
</dbReference>
<evidence type="ECO:0000256" key="7">
    <source>
        <dbReference type="ARBA" id="ARBA00022840"/>
    </source>
</evidence>
<keyword evidence="7" id="KW-0067">ATP-binding</keyword>
<dbReference type="Pfam" id="PF13374">
    <property type="entry name" value="TPR_10"/>
    <property type="match status" value="2"/>
</dbReference>